<sequence>MAYQCPKRNLHMGMEQEAEFDQQNNDDSFDVGVLNTDDLEEEEVDNSLISVVRCILTAPKVEKKDRKCTSIFQMLVRCENQARKLIIDGGSCMNVEKKPKDVAENKPKSLHILTKKCFQAESMELGVIYAVVVKEVSESAAASAFVLPSEVAELLSRFSDVAPKELPNELPPMRNVQHAIELIPGSQLPNLPDYLMNPRENAKLKREHTELKTKYFSSRG</sequence>
<reference evidence="1" key="1">
    <citation type="submission" date="2020-08" db="EMBL/GenBank/DDBJ databases">
        <title>Plant Genome Project.</title>
        <authorList>
            <person name="Zhang R.-G."/>
        </authorList>
    </citation>
    <scope>NUCLEOTIDE SEQUENCE</scope>
    <source>
        <strain evidence="1">WSP0</strain>
        <tissue evidence="1">Leaf</tissue>
    </source>
</reference>
<dbReference type="Proteomes" id="UP000823749">
    <property type="component" value="Chromosome 1"/>
</dbReference>
<protein>
    <submittedName>
        <fullName evidence="1">Uncharacterized protein</fullName>
    </submittedName>
</protein>
<organism evidence="1 2">
    <name type="scientific">Rhododendron griersonianum</name>
    <dbReference type="NCBI Taxonomy" id="479676"/>
    <lineage>
        <taxon>Eukaryota</taxon>
        <taxon>Viridiplantae</taxon>
        <taxon>Streptophyta</taxon>
        <taxon>Embryophyta</taxon>
        <taxon>Tracheophyta</taxon>
        <taxon>Spermatophyta</taxon>
        <taxon>Magnoliopsida</taxon>
        <taxon>eudicotyledons</taxon>
        <taxon>Gunneridae</taxon>
        <taxon>Pentapetalae</taxon>
        <taxon>asterids</taxon>
        <taxon>Ericales</taxon>
        <taxon>Ericaceae</taxon>
        <taxon>Ericoideae</taxon>
        <taxon>Rhodoreae</taxon>
        <taxon>Rhododendron</taxon>
    </lineage>
</organism>
<dbReference type="EMBL" id="JACTNZ010000001">
    <property type="protein sequence ID" value="KAG5564865.1"/>
    <property type="molecule type" value="Genomic_DNA"/>
</dbReference>
<dbReference type="PANTHER" id="PTHR35046">
    <property type="entry name" value="ZINC KNUCKLE (CCHC-TYPE) FAMILY PROTEIN"/>
    <property type="match status" value="1"/>
</dbReference>
<dbReference type="AlphaFoldDB" id="A0AAV6LIB6"/>
<comment type="caution">
    <text evidence="1">The sequence shown here is derived from an EMBL/GenBank/DDBJ whole genome shotgun (WGS) entry which is preliminary data.</text>
</comment>
<dbReference type="PANTHER" id="PTHR35046:SF26">
    <property type="entry name" value="RNA-DIRECTED DNA POLYMERASE"/>
    <property type="match status" value="1"/>
</dbReference>
<keyword evidence="2" id="KW-1185">Reference proteome</keyword>
<gene>
    <name evidence="1" type="ORF">RHGRI_000907</name>
</gene>
<evidence type="ECO:0000313" key="1">
    <source>
        <dbReference type="EMBL" id="KAG5564865.1"/>
    </source>
</evidence>
<name>A0AAV6LIB6_9ERIC</name>
<evidence type="ECO:0000313" key="2">
    <source>
        <dbReference type="Proteomes" id="UP000823749"/>
    </source>
</evidence>
<proteinExistence type="predicted"/>
<accession>A0AAV6LIB6</accession>